<proteinExistence type="predicted"/>
<feature type="region of interest" description="Disordered" evidence="1">
    <location>
        <begin position="21"/>
        <end position="41"/>
    </location>
</feature>
<dbReference type="SMART" id="SM00256">
    <property type="entry name" value="FBOX"/>
    <property type="match status" value="1"/>
</dbReference>
<protein>
    <recommendedName>
        <fullName evidence="2">F-box domain-containing protein</fullName>
    </recommendedName>
</protein>
<dbReference type="SUPFAM" id="SSF81383">
    <property type="entry name" value="F-box domain"/>
    <property type="match status" value="1"/>
</dbReference>
<reference evidence="3" key="1">
    <citation type="journal article" date="2023" name="Plant Biotechnol. J.">
        <title>Chromosome-level wild Hevea brasiliensis genome provides new tools for genomic-assisted breeding and valuable loci to elevate rubber yield.</title>
        <authorList>
            <person name="Cheng H."/>
            <person name="Song X."/>
            <person name="Hu Y."/>
            <person name="Wu T."/>
            <person name="Yang Q."/>
            <person name="An Z."/>
            <person name="Feng S."/>
            <person name="Deng Z."/>
            <person name="Wu W."/>
            <person name="Zeng X."/>
            <person name="Tu M."/>
            <person name="Wang X."/>
            <person name="Huang H."/>
        </authorList>
    </citation>
    <scope>NUCLEOTIDE SEQUENCE</scope>
    <source>
        <strain evidence="3">MT/VB/25A 57/8</strain>
    </source>
</reference>
<dbReference type="PANTHER" id="PTHR31672">
    <property type="entry name" value="BNACNNG10540D PROTEIN"/>
    <property type="match status" value="1"/>
</dbReference>
<dbReference type="Gene3D" id="1.20.1280.50">
    <property type="match status" value="1"/>
</dbReference>
<dbReference type="Pfam" id="PF08268">
    <property type="entry name" value="FBA_3"/>
    <property type="match status" value="1"/>
</dbReference>
<dbReference type="Pfam" id="PF00646">
    <property type="entry name" value="F-box"/>
    <property type="match status" value="1"/>
</dbReference>
<dbReference type="EMBL" id="JARPOI010000002">
    <property type="protein sequence ID" value="KAJ9186325.1"/>
    <property type="molecule type" value="Genomic_DNA"/>
</dbReference>
<dbReference type="InterPro" id="IPR013187">
    <property type="entry name" value="F-box-assoc_dom_typ3"/>
</dbReference>
<name>A0ABQ9N534_HEVBR</name>
<evidence type="ECO:0000313" key="4">
    <source>
        <dbReference type="Proteomes" id="UP001174677"/>
    </source>
</evidence>
<evidence type="ECO:0000313" key="3">
    <source>
        <dbReference type="EMBL" id="KAJ9186325.1"/>
    </source>
</evidence>
<gene>
    <name evidence="3" type="ORF">P3X46_001908</name>
</gene>
<dbReference type="InterPro" id="IPR017451">
    <property type="entry name" value="F-box-assoc_interact_dom"/>
</dbReference>
<accession>A0ABQ9N534</accession>
<dbReference type="PROSITE" id="PS50181">
    <property type="entry name" value="FBOX"/>
    <property type="match status" value="1"/>
</dbReference>
<dbReference type="NCBIfam" id="TIGR01640">
    <property type="entry name" value="F_box_assoc_1"/>
    <property type="match status" value="1"/>
</dbReference>
<feature type="domain" description="F-box" evidence="2">
    <location>
        <begin position="44"/>
        <end position="90"/>
    </location>
</feature>
<sequence length="425" mass="48271">MLLSKALFAFREKSREKENFGFGNDYQDSSPKLPRKASKGSSVSTNITELPVDILVDILCRLPIDNIISCRCVCTTLRHIITSNPQFARSYFSTSPVDALLCVGDRISRFLCLLRLEHEIAADLDVQVPRLKFRLPLHDLVILNSCNGFLCLGKPPLYNPVIVCNPITGEYINLPSRTEGLGHEEIHSQVVSGFGYCPKTHQYKVVRLVSRRAMMTEVYTLGEKFWRSIGCAPEGFRKSCSSSFFFKGVFLNGKIHWVSDDGHSSASDFIISFDLETESFGVVRPPPQFASRGYRVKWRVNIGELGGCLFVIDHGSTFHLWVMKDYGVQESWTEVCYIGQYRPIKYLKDEKILVNHKNSNLACYDPRTNIANNIELPGIPSYFTTVAHVPSFFSFKEILKDAQSHIKVLRDWEEINTHLPLEQVN</sequence>
<comment type="caution">
    <text evidence="3">The sequence shown here is derived from an EMBL/GenBank/DDBJ whole genome shotgun (WGS) entry which is preliminary data.</text>
</comment>
<dbReference type="PANTHER" id="PTHR31672:SF13">
    <property type="entry name" value="F-BOX PROTEIN CPR30-LIKE"/>
    <property type="match status" value="1"/>
</dbReference>
<dbReference type="Proteomes" id="UP001174677">
    <property type="component" value="Chromosome 2"/>
</dbReference>
<dbReference type="InterPro" id="IPR001810">
    <property type="entry name" value="F-box_dom"/>
</dbReference>
<dbReference type="InterPro" id="IPR036047">
    <property type="entry name" value="F-box-like_dom_sf"/>
</dbReference>
<keyword evidence="4" id="KW-1185">Reference proteome</keyword>
<evidence type="ECO:0000259" key="2">
    <source>
        <dbReference type="PROSITE" id="PS50181"/>
    </source>
</evidence>
<organism evidence="3 4">
    <name type="scientific">Hevea brasiliensis</name>
    <name type="common">Para rubber tree</name>
    <name type="synonym">Siphonia brasiliensis</name>
    <dbReference type="NCBI Taxonomy" id="3981"/>
    <lineage>
        <taxon>Eukaryota</taxon>
        <taxon>Viridiplantae</taxon>
        <taxon>Streptophyta</taxon>
        <taxon>Embryophyta</taxon>
        <taxon>Tracheophyta</taxon>
        <taxon>Spermatophyta</taxon>
        <taxon>Magnoliopsida</taxon>
        <taxon>eudicotyledons</taxon>
        <taxon>Gunneridae</taxon>
        <taxon>Pentapetalae</taxon>
        <taxon>rosids</taxon>
        <taxon>fabids</taxon>
        <taxon>Malpighiales</taxon>
        <taxon>Euphorbiaceae</taxon>
        <taxon>Crotonoideae</taxon>
        <taxon>Micrandreae</taxon>
        <taxon>Hevea</taxon>
    </lineage>
</organism>
<evidence type="ECO:0000256" key="1">
    <source>
        <dbReference type="SAM" id="MobiDB-lite"/>
    </source>
</evidence>
<dbReference type="InterPro" id="IPR050796">
    <property type="entry name" value="SCF_F-box_component"/>
</dbReference>